<dbReference type="SUPFAM" id="SSF51735">
    <property type="entry name" value="NAD(P)-binding Rossmann-fold domains"/>
    <property type="match status" value="1"/>
</dbReference>
<accession>A0A8J7U2Y2</accession>
<reference evidence="1" key="1">
    <citation type="submission" date="2021-03" db="EMBL/GenBank/DDBJ databases">
        <authorList>
            <person name="Wang G."/>
        </authorList>
    </citation>
    <scope>NUCLEOTIDE SEQUENCE</scope>
    <source>
        <strain evidence="1">KCTC 12899</strain>
    </source>
</reference>
<dbReference type="PRINTS" id="PR00081">
    <property type="entry name" value="GDHRDH"/>
</dbReference>
<name>A0A8J7U2Y2_9BACT</name>
<dbReference type="InterPro" id="IPR002347">
    <property type="entry name" value="SDR_fam"/>
</dbReference>
<dbReference type="EMBL" id="JAFREP010000008">
    <property type="protein sequence ID" value="MBO1319052.1"/>
    <property type="molecule type" value="Genomic_DNA"/>
</dbReference>
<dbReference type="GO" id="GO:0016491">
    <property type="term" value="F:oxidoreductase activity"/>
    <property type="evidence" value="ECO:0007669"/>
    <property type="project" value="TreeGrafter"/>
</dbReference>
<dbReference type="Proteomes" id="UP000664417">
    <property type="component" value="Unassembled WGS sequence"/>
</dbReference>
<dbReference type="PANTHER" id="PTHR43544:SF12">
    <property type="entry name" value="NAD(P)-BINDING ROSSMANN-FOLD SUPERFAMILY PROTEIN"/>
    <property type="match status" value="1"/>
</dbReference>
<dbReference type="CDD" id="cd05325">
    <property type="entry name" value="carb_red_sniffer_like_SDR_c"/>
    <property type="match status" value="1"/>
</dbReference>
<organism evidence="1 2">
    <name type="scientific">Acanthopleuribacter pedis</name>
    <dbReference type="NCBI Taxonomy" id="442870"/>
    <lineage>
        <taxon>Bacteria</taxon>
        <taxon>Pseudomonadati</taxon>
        <taxon>Acidobacteriota</taxon>
        <taxon>Holophagae</taxon>
        <taxon>Acanthopleuribacterales</taxon>
        <taxon>Acanthopleuribacteraceae</taxon>
        <taxon>Acanthopleuribacter</taxon>
    </lineage>
</organism>
<dbReference type="AlphaFoldDB" id="A0A8J7U2Y2"/>
<dbReference type="Pfam" id="PF00106">
    <property type="entry name" value="adh_short"/>
    <property type="match status" value="1"/>
</dbReference>
<dbReference type="InterPro" id="IPR036291">
    <property type="entry name" value="NAD(P)-bd_dom_sf"/>
</dbReference>
<dbReference type="Gene3D" id="3.40.50.720">
    <property type="entry name" value="NAD(P)-binding Rossmann-like Domain"/>
    <property type="match status" value="1"/>
</dbReference>
<evidence type="ECO:0000313" key="1">
    <source>
        <dbReference type="EMBL" id="MBO1319052.1"/>
    </source>
</evidence>
<proteinExistence type="predicted"/>
<keyword evidence="2" id="KW-1185">Reference proteome</keyword>
<dbReference type="RefSeq" id="WP_207858872.1">
    <property type="nucleotide sequence ID" value="NZ_JAFREP010000008.1"/>
</dbReference>
<gene>
    <name evidence="1" type="ORF">J3U88_11335</name>
</gene>
<dbReference type="PANTHER" id="PTHR43544">
    <property type="entry name" value="SHORT-CHAIN DEHYDROGENASE/REDUCTASE"/>
    <property type="match status" value="1"/>
</dbReference>
<dbReference type="InterPro" id="IPR051468">
    <property type="entry name" value="Fungal_SecMetab_SDRs"/>
</dbReference>
<protein>
    <submittedName>
        <fullName evidence="1">SDR family oxidoreductase</fullName>
    </submittedName>
</protein>
<dbReference type="GO" id="GO:0005737">
    <property type="term" value="C:cytoplasm"/>
    <property type="evidence" value="ECO:0007669"/>
    <property type="project" value="TreeGrafter"/>
</dbReference>
<sequence>MGFTKPIDVLVMGSARGLGRAFVQQCLAASEVTRVWALGRSVESGIDGCDLSTGKRLRCLNADLTDDSSLAAVAAVLKAEGAQLDVVVNFAALLHTEDGMVPERKLADVDPDWVMRGFQVNALGPLLLAKHLHPFFPKRTRCLWVSLSARVGSIGDNRLGGWYTYRGTKAALNMFTRNLSIELGRRYRGLICIAYHPGTCATDLSAPFRGNVPPKKLFSPEQGAGYLCQVLSGLDDGDNGGFFAWDGQPVAW</sequence>
<evidence type="ECO:0000313" key="2">
    <source>
        <dbReference type="Proteomes" id="UP000664417"/>
    </source>
</evidence>
<comment type="caution">
    <text evidence="1">The sequence shown here is derived from an EMBL/GenBank/DDBJ whole genome shotgun (WGS) entry which is preliminary data.</text>
</comment>